<evidence type="ECO:0000256" key="1">
    <source>
        <dbReference type="SAM" id="SignalP"/>
    </source>
</evidence>
<dbReference type="Gene3D" id="3.80.10.10">
    <property type="entry name" value="Ribonuclease Inhibitor"/>
    <property type="match status" value="1"/>
</dbReference>
<gene>
    <name evidence="2" type="ORF">Fcan01_09070</name>
</gene>
<name>A0A226EGE6_FOLCA</name>
<dbReference type="Proteomes" id="UP000198287">
    <property type="component" value="Unassembled WGS sequence"/>
</dbReference>
<protein>
    <submittedName>
        <fullName evidence="2">Autophagy-related protein 25</fullName>
    </submittedName>
</protein>
<organism evidence="2 3">
    <name type="scientific">Folsomia candida</name>
    <name type="common">Springtail</name>
    <dbReference type="NCBI Taxonomy" id="158441"/>
    <lineage>
        <taxon>Eukaryota</taxon>
        <taxon>Metazoa</taxon>
        <taxon>Ecdysozoa</taxon>
        <taxon>Arthropoda</taxon>
        <taxon>Hexapoda</taxon>
        <taxon>Collembola</taxon>
        <taxon>Entomobryomorpha</taxon>
        <taxon>Isotomoidea</taxon>
        <taxon>Isotomidae</taxon>
        <taxon>Proisotominae</taxon>
        <taxon>Folsomia</taxon>
    </lineage>
</organism>
<evidence type="ECO:0000313" key="3">
    <source>
        <dbReference type="Proteomes" id="UP000198287"/>
    </source>
</evidence>
<feature type="signal peptide" evidence="1">
    <location>
        <begin position="1"/>
        <end position="23"/>
    </location>
</feature>
<dbReference type="SUPFAM" id="SSF52058">
    <property type="entry name" value="L domain-like"/>
    <property type="match status" value="1"/>
</dbReference>
<feature type="chain" id="PRO_5012195113" evidence="1">
    <location>
        <begin position="24"/>
        <end position="856"/>
    </location>
</feature>
<evidence type="ECO:0000313" key="2">
    <source>
        <dbReference type="EMBL" id="OXA55726.1"/>
    </source>
</evidence>
<sequence length="856" mass="97606">MGTINLLIVLLPLLITASQQIQAEIRQLTFLNSTILLQLASENVTSANNVTENSTTFTNNVTENDTSTTYILEGVALKYEVFHSSKYANLTGLKDLILLEYVTIEVDDFLAFVQLHSETLESITLNKVTIQGTFRDQKKVYLPKLKSFYVNIDRKREEDYLDAFAIIFFTTNNATTSWKREDVWLQRVNLVVIVEGQTYFEIDHDAGILKTGESRILQSVNTPLTTIALISISRDKLGPVKYPEHVQNLVLNPLIGSATKVDIWIKQFTNLKSLAYSPSSFEPTDPTLLPVSLKNLTLQFTRLILTGPFPSNPVALDHLNLDCDLRINELDRLYNAKRVSIKSYFPSIPLLKSIMRMADVQWIYYEYKTDNWHQEVSEDIKEFLEELGILRKNFTSFILEKDANSKIWTGRYIDDAAEKLRINNNMFNIKPHSDAVITKLRKDTNQLVSNCSCSIDISGKSLLIGGCPIKYVKPDYSLVGLKNIVFLPYVSLESDKFLHFLESNQQTLESIQLINVTRSGKFNQTISLPKLKQLIVHGEVLVRDADYQRWRREDNILSSIIAFITTKNTSSPKNTSFESIAAEDVDVSFVENDIQLFHINHTNGILKSRIFWDYGSTKINEKVLYAATRDNSTWLRSVALSNGEISHPPPETFSPTNVTKLILDEVNFSNFTEFIKKFTGLKNLIFKQSMRYQNAFQNFTWLPHTLEKLTLQHAQFEIPTNPTNKPVELLELNLVEQYSGDARIDGIFNAKNITLVSTNNLTELLASATNMTKAEWILVGFVNVIVKQRDSDAWKNFVKGFGLKGSELCFILEKVNGTWVGREVEATETNPIIQDLMINRMIVEYIFNGKVVPQLW</sequence>
<accession>A0A226EGE6</accession>
<keyword evidence="1" id="KW-0732">Signal</keyword>
<keyword evidence="3" id="KW-1185">Reference proteome</keyword>
<dbReference type="AlphaFoldDB" id="A0A226EGE6"/>
<dbReference type="InterPro" id="IPR032675">
    <property type="entry name" value="LRR_dom_sf"/>
</dbReference>
<dbReference type="EMBL" id="LNIX01000004">
    <property type="protein sequence ID" value="OXA55726.1"/>
    <property type="molecule type" value="Genomic_DNA"/>
</dbReference>
<comment type="caution">
    <text evidence="2">The sequence shown here is derived from an EMBL/GenBank/DDBJ whole genome shotgun (WGS) entry which is preliminary data.</text>
</comment>
<proteinExistence type="predicted"/>
<reference evidence="2 3" key="1">
    <citation type="submission" date="2015-12" db="EMBL/GenBank/DDBJ databases">
        <title>The genome of Folsomia candida.</title>
        <authorList>
            <person name="Faddeeva A."/>
            <person name="Derks M.F."/>
            <person name="Anvar Y."/>
            <person name="Smit S."/>
            <person name="Van Straalen N."/>
            <person name="Roelofs D."/>
        </authorList>
    </citation>
    <scope>NUCLEOTIDE SEQUENCE [LARGE SCALE GENOMIC DNA]</scope>
    <source>
        <strain evidence="2 3">VU population</strain>
        <tissue evidence="2">Whole body</tissue>
    </source>
</reference>